<organism evidence="1">
    <name type="scientific">viral metagenome</name>
    <dbReference type="NCBI Taxonomy" id="1070528"/>
    <lineage>
        <taxon>unclassified sequences</taxon>
        <taxon>metagenomes</taxon>
        <taxon>organismal metagenomes</taxon>
    </lineage>
</organism>
<protein>
    <submittedName>
        <fullName evidence="1">Uncharacterized protein</fullName>
    </submittedName>
</protein>
<dbReference type="EMBL" id="MN741017">
    <property type="protein sequence ID" value="QHU22691.1"/>
    <property type="molecule type" value="Genomic_DNA"/>
</dbReference>
<reference evidence="1" key="1">
    <citation type="journal article" date="2020" name="Nature">
        <title>Giant virus diversity and host interactions through global metagenomics.</title>
        <authorList>
            <person name="Schulz F."/>
            <person name="Roux S."/>
            <person name="Paez-Espino D."/>
            <person name="Jungbluth S."/>
            <person name="Walsh D.A."/>
            <person name="Denef V.J."/>
            <person name="McMahon K.D."/>
            <person name="Konstantinidis K.T."/>
            <person name="Eloe-Fadrosh E.A."/>
            <person name="Kyrpides N.C."/>
            <person name="Woyke T."/>
        </authorList>
    </citation>
    <scope>NUCLEOTIDE SEQUENCE</scope>
    <source>
        <strain evidence="1">GVMAG-S-ERX555907-63</strain>
    </source>
</reference>
<proteinExistence type="predicted"/>
<evidence type="ECO:0000313" key="1">
    <source>
        <dbReference type="EMBL" id="QHU22691.1"/>
    </source>
</evidence>
<dbReference type="AlphaFoldDB" id="A0A6C0KZM4"/>
<sequence>MCILNQIKNLPNELKIEIMNWLPIVSEKQKLINIGIRNISKMSNIINIYTKWFETGETNTNKAIISCAIGWVYNDLSYFLNNFTPPSEKIVQSYSNILYLITKKRITNLKELEEYEDSNSKTVSMLLFDHVVYMTEYDLSNFWNYARSVYNMDEYPI</sequence>
<name>A0A6C0KZM4_9ZZZZ</name>
<accession>A0A6C0KZM4</accession>